<dbReference type="EMBL" id="PYDT01000010">
    <property type="protein sequence ID" value="THU46165.1"/>
    <property type="molecule type" value="Genomic_DNA"/>
</dbReference>
<accession>A0A4S8IDE6</accession>
<evidence type="ECO:0000313" key="2">
    <source>
        <dbReference type="Proteomes" id="UP000317650"/>
    </source>
</evidence>
<keyword evidence="2" id="KW-1185">Reference proteome</keyword>
<evidence type="ECO:0000313" key="1">
    <source>
        <dbReference type="EMBL" id="THU46165.1"/>
    </source>
</evidence>
<organism evidence="1 2">
    <name type="scientific">Musa balbisiana</name>
    <name type="common">Banana</name>
    <dbReference type="NCBI Taxonomy" id="52838"/>
    <lineage>
        <taxon>Eukaryota</taxon>
        <taxon>Viridiplantae</taxon>
        <taxon>Streptophyta</taxon>
        <taxon>Embryophyta</taxon>
        <taxon>Tracheophyta</taxon>
        <taxon>Spermatophyta</taxon>
        <taxon>Magnoliopsida</taxon>
        <taxon>Liliopsida</taxon>
        <taxon>Zingiberales</taxon>
        <taxon>Musaceae</taxon>
        <taxon>Musa</taxon>
    </lineage>
</organism>
<dbReference type="Proteomes" id="UP000317650">
    <property type="component" value="Chromosome 9"/>
</dbReference>
<reference evidence="1 2" key="1">
    <citation type="journal article" date="2019" name="Nat. Plants">
        <title>Genome sequencing of Musa balbisiana reveals subgenome evolution and function divergence in polyploid bananas.</title>
        <authorList>
            <person name="Yao X."/>
        </authorList>
    </citation>
    <scope>NUCLEOTIDE SEQUENCE [LARGE SCALE GENOMIC DNA]</scope>
    <source>
        <strain evidence="2">cv. DH-PKW</strain>
        <tissue evidence="1">Leaves</tissue>
    </source>
</reference>
<dbReference type="AlphaFoldDB" id="A0A4S8IDE6"/>
<name>A0A4S8IDE6_MUSBA</name>
<protein>
    <submittedName>
        <fullName evidence="1">Uncharacterized protein</fullName>
    </submittedName>
</protein>
<comment type="caution">
    <text evidence="1">The sequence shown here is derived from an EMBL/GenBank/DDBJ whole genome shotgun (WGS) entry which is preliminary data.</text>
</comment>
<gene>
    <name evidence="1" type="ORF">C4D60_Mb09t02080</name>
</gene>
<proteinExistence type="predicted"/>
<sequence>MTKNQAPPLIILLIGTLMRSNGHFIGTPWLIKLITHPTIMQKVASPIPPQVQIFSRSTSFELQPV</sequence>